<evidence type="ECO:0000256" key="2">
    <source>
        <dbReference type="SAM" id="MobiDB-lite"/>
    </source>
</evidence>
<feature type="domain" description="Thioesterase" evidence="4">
    <location>
        <begin position="88"/>
        <end position="244"/>
    </location>
</feature>
<feature type="transmembrane region" description="Helical" evidence="3">
    <location>
        <begin position="129"/>
        <end position="147"/>
    </location>
</feature>
<protein>
    <submittedName>
        <fullName evidence="5">Acyl transferase/acyl hydrolase/lysophospholipase</fullName>
    </submittedName>
</protein>
<keyword evidence="5" id="KW-0378">Hydrolase</keyword>
<name>A0A9X0BHG6_9EURO</name>
<dbReference type="SUPFAM" id="SSF53474">
    <property type="entry name" value="alpha/beta-Hydrolases"/>
    <property type="match status" value="1"/>
</dbReference>
<dbReference type="GO" id="GO:0072330">
    <property type="term" value="P:monocarboxylic acid biosynthetic process"/>
    <property type="evidence" value="ECO:0007669"/>
    <property type="project" value="UniProtKB-ARBA"/>
</dbReference>
<dbReference type="GO" id="GO:0008610">
    <property type="term" value="P:lipid biosynthetic process"/>
    <property type="evidence" value="ECO:0007669"/>
    <property type="project" value="TreeGrafter"/>
</dbReference>
<dbReference type="GO" id="GO:0017000">
    <property type="term" value="P:antibiotic biosynthetic process"/>
    <property type="evidence" value="ECO:0007669"/>
    <property type="project" value="UniProtKB-ARBA"/>
</dbReference>
<comment type="similarity">
    <text evidence="1">Belongs to the thioesterase family.</text>
</comment>
<gene>
    <name evidence="5" type="ORF">N7530_010331</name>
</gene>
<keyword evidence="3" id="KW-1133">Transmembrane helix</keyword>
<reference evidence="5" key="1">
    <citation type="submission" date="2022-12" db="EMBL/GenBank/DDBJ databases">
        <authorList>
            <person name="Petersen C."/>
        </authorList>
    </citation>
    <scope>NUCLEOTIDE SEQUENCE</scope>
    <source>
        <strain evidence="5">IBT 17660</strain>
    </source>
</reference>
<evidence type="ECO:0000313" key="6">
    <source>
        <dbReference type="Proteomes" id="UP001147760"/>
    </source>
</evidence>
<evidence type="ECO:0000313" key="5">
    <source>
        <dbReference type="EMBL" id="KAJ5462126.1"/>
    </source>
</evidence>
<feature type="region of interest" description="Disordered" evidence="2">
    <location>
        <begin position="15"/>
        <end position="38"/>
    </location>
</feature>
<evidence type="ECO:0000256" key="1">
    <source>
        <dbReference type="ARBA" id="ARBA00007169"/>
    </source>
</evidence>
<evidence type="ECO:0000256" key="3">
    <source>
        <dbReference type="SAM" id="Phobius"/>
    </source>
</evidence>
<dbReference type="PANTHER" id="PTHR11487:SF0">
    <property type="entry name" value="S-ACYL FATTY ACID SYNTHASE THIOESTERASE, MEDIUM CHAIN"/>
    <property type="match status" value="1"/>
</dbReference>
<sequence length="250" mass="27621">MRLFEGPSLHEIAADLDGISHGNKSGSQSPDDTENDVSGFMHQDGLITLSPGSFGVIPLTTTYRAYYASTPWESVQVSFLMDPPSGLNAIAVQLPGRETRAGEPVATSISQIVAGILDEMEGVVGIPHIIWGHSFGGIIAFVVVRALRRRGKPLPRLLVTGTIAPNMIKIWQKRDIMMETIREDSTPEYLPSALDLPLMKLDAPLLMKYQFHEEDPLDIPITAFTARQDDMVYPEETAAWSMQTKDFRLI</sequence>
<accession>A0A9X0BHG6</accession>
<proteinExistence type="inferred from homology"/>
<dbReference type="OrthoDB" id="5334845at2759"/>
<dbReference type="EMBL" id="JAPWDO010000007">
    <property type="protein sequence ID" value="KAJ5462126.1"/>
    <property type="molecule type" value="Genomic_DNA"/>
</dbReference>
<dbReference type="InterPro" id="IPR012223">
    <property type="entry name" value="TEII"/>
</dbReference>
<evidence type="ECO:0000259" key="4">
    <source>
        <dbReference type="Pfam" id="PF00975"/>
    </source>
</evidence>
<dbReference type="InterPro" id="IPR029058">
    <property type="entry name" value="AB_hydrolase_fold"/>
</dbReference>
<keyword evidence="6" id="KW-1185">Reference proteome</keyword>
<reference evidence="5" key="2">
    <citation type="journal article" date="2023" name="IMA Fungus">
        <title>Comparative genomic study of the Penicillium genus elucidates a diverse pangenome and 15 lateral gene transfer events.</title>
        <authorList>
            <person name="Petersen C."/>
            <person name="Sorensen T."/>
            <person name="Nielsen M.R."/>
            <person name="Sondergaard T.E."/>
            <person name="Sorensen J.L."/>
            <person name="Fitzpatrick D.A."/>
            <person name="Frisvad J.C."/>
            <person name="Nielsen K.L."/>
        </authorList>
    </citation>
    <scope>NUCLEOTIDE SEQUENCE</scope>
    <source>
        <strain evidence="5">IBT 17660</strain>
    </source>
</reference>
<dbReference type="InterPro" id="IPR001031">
    <property type="entry name" value="Thioesterase"/>
</dbReference>
<organism evidence="5 6">
    <name type="scientific">Penicillium desertorum</name>
    <dbReference type="NCBI Taxonomy" id="1303715"/>
    <lineage>
        <taxon>Eukaryota</taxon>
        <taxon>Fungi</taxon>
        <taxon>Dikarya</taxon>
        <taxon>Ascomycota</taxon>
        <taxon>Pezizomycotina</taxon>
        <taxon>Eurotiomycetes</taxon>
        <taxon>Eurotiomycetidae</taxon>
        <taxon>Eurotiales</taxon>
        <taxon>Aspergillaceae</taxon>
        <taxon>Penicillium</taxon>
    </lineage>
</organism>
<keyword evidence="5" id="KW-0808">Transferase</keyword>
<dbReference type="AlphaFoldDB" id="A0A9X0BHG6"/>
<comment type="caution">
    <text evidence="5">The sequence shown here is derived from an EMBL/GenBank/DDBJ whole genome shotgun (WGS) entry which is preliminary data.</text>
</comment>
<dbReference type="Gene3D" id="3.40.50.1820">
    <property type="entry name" value="alpha/beta hydrolase"/>
    <property type="match status" value="1"/>
</dbReference>
<dbReference type="Pfam" id="PF00975">
    <property type="entry name" value="Thioesterase"/>
    <property type="match status" value="1"/>
</dbReference>
<dbReference type="GO" id="GO:0016787">
    <property type="term" value="F:hydrolase activity"/>
    <property type="evidence" value="ECO:0007669"/>
    <property type="project" value="UniProtKB-KW"/>
</dbReference>
<keyword evidence="3" id="KW-0812">Transmembrane</keyword>
<dbReference type="PANTHER" id="PTHR11487">
    <property type="entry name" value="THIOESTERASE"/>
    <property type="match status" value="1"/>
</dbReference>
<dbReference type="Proteomes" id="UP001147760">
    <property type="component" value="Unassembled WGS sequence"/>
</dbReference>
<keyword evidence="3" id="KW-0472">Membrane</keyword>
<dbReference type="GO" id="GO:0016740">
    <property type="term" value="F:transferase activity"/>
    <property type="evidence" value="ECO:0007669"/>
    <property type="project" value="UniProtKB-KW"/>
</dbReference>